<keyword evidence="3" id="KW-1185">Reference proteome</keyword>
<dbReference type="CDD" id="cd03784">
    <property type="entry name" value="GT1_Gtf-like"/>
    <property type="match status" value="1"/>
</dbReference>
<proteinExistence type="predicted"/>
<organism evidence="2 3">
    <name type="scientific">Cupriavidus pinatubonensis</name>
    <dbReference type="NCBI Taxonomy" id="248026"/>
    <lineage>
        <taxon>Bacteria</taxon>
        <taxon>Pseudomonadati</taxon>
        <taxon>Pseudomonadota</taxon>
        <taxon>Betaproteobacteria</taxon>
        <taxon>Burkholderiales</taxon>
        <taxon>Burkholderiaceae</taxon>
        <taxon>Cupriavidus</taxon>
    </lineage>
</organism>
<evidence type="ECO:0000313" key="3">
    <source>
        <dbReference type="Proteomes" id="UP000701702"/>
    </source>
</evidence>
<dbReference type="InterPro" id="IPR010610">
    <property type="entry name" value="EryCIII-like_C"/>
</dbReference>
<dbReference type="Gene3D" id="3.40.50.2000">
    <property type="entry name" value="Glycogen Phosphorylase B"/>
    <property type="match status" value="2"/>
</dbReference>
<accession>A0ABM8XZJ8</accession>
<dbReference type="RefSeq" id="WP_224009176.1">
    <property type="nucleotide sequence ID" value="NZ_CAJZAF010000046.1"/>
</dbReference>
<reference evidence="2 3" key="1">
    <citation type="submission" date="2021-08" db="EMBL/GenBank/DDBJ databases">
        <authorList>
            <person name="Peeters C."/>
        </authorList>
    </citation>
    <scope>NUCLEOTIDE SEQUENCE [LARGE SCALE GENOMIC DNA]</scope>
    <source>
        <strain evidence="2 3">LMG 23994</strain>
    </source>
</reference>
<gene>
    <name evidence="2" type="primary">murG_2</name>
    <name evidence="2" type="ORF">LMG23994_05956</name>
</gene>
<evidence type="ECO:0000259" key="1">
    <source>
        <dbReference type="Pfam" id="PF06722"/>
    </source>
</evidence>
<protein>
    <submittedName>
        <fullName evidence="2">UDP-N-acetylglucosamine--N-acetylmuramyl-(Pentapeptide) pyrophosphoryl-undecaprenol N-acetylglucosamine transferase</fullName>
        <ecNumber evidence="2">2.4.1.227</ecNumber>
    </submittedName>
</protein>
<dbReference type="GO" id="GO:0016757">
    <property type="term" value="F:glycosyltransferase activity"/>
    <property type="evidence" value="ECO:0007669"/>
    <property type="project" value="UniProtKB-KW"/>
</dbReference>
<keyword evidence="2" id="KW-0808">Transferase</keyword>
<keyword evidence="2" id="KW-0328">Glycosyltransferase</keyword>
<dbReference type="SUPFAM" id="SSF53756">
    <property type="entry name" value="UDP-Glycosyltransferase/glycogen phosphorylase"/>
    <property type="match status" value="1"/>
</dbReference>
<name>A0ABM8XZJ8_9BURK</name>
<dbReference type="PANTHER" id="PTHR48050:SF13">
    <property type="entry name" value="STEROL 3-BETA-GLUCOSYLTRANSFERASE UGT80A2"/>
    <property type="match status" value="1"/>
</dbReference>
<sequence length="379" mass="40552">MARYAFLTWSGAGNQPPAIGIAQALLDRGHEVAFAGYANQREYFQSRGVRFVLLEYSSAAWQELPPPNMFAVKLRTAWAAAEHLLDVPTLLANEQPDALLVDCLMFGALGALESAGVPTMVLVHSAPGALLPPGGAFELRLLDRVNHVRAEARRPPVKNLWAAWEPFPTVCTSVRELDPLAACAPPSFDYIGPVFERVALCGWQPPWPLQDPRPLVLVSFSTGPYWDQRSRIERTISALAERPYRILVTPGMADVSTIAVPSNAAIVGELPHARVLPHTALTVTHAGHGTVSASLLHGVPLVCLPNPTADQPALAAQVEALGVGCSLDGETATPEDIAAAVDEVLTDRSYASRAGALAKTIARMRGPQAAADRLEQLAQ</sequence>
<dbReference type="EMBL" id="CAJZAF010000046">
    <property type="protein sequence ID" value="CAG9185889.1"/>
    <property type="molecule type" value="Genomic_DNA"/>
</dbReference>
<feature type="domain" description="Erythromycin biosynthesis protein CIII-like C-terminal" evidence="1">
    <location>
        <begin position="243"/>
        <end position="377"/>
    </location>
</feature>
<dbReference type="Pfam" id="PF06722">
    <property type="entry name" value="EryCIII-like_C"/>
    <property type="match status" value="1"/>
</dbReference>
<dbReference type="PANTHER" id="PTHR48050">
    <property type="entry name" value="STEROL 3-BETA-GLUCOSYLTRANSFERASE"/>
    <property type="match status" value="1"/>
</dbReference>
<evidence type="ECO:0000313" key="2">
    <source>
        <dbReference type="EMBL" id="CAG9185889.1"/>
    </source>
</evidence>
<comment type="caution">
    <text evidence="2">The sequence shown here is derived from an EMBL/GenBank/DDBJ whole genome shotgun (WGS) entry which is preliminary data.</text>
</comment>
<dbReference type="InterPro" id="IPR050426">
    <property type="entry name" value="Glycosyltransferase_28"/>
</dbReference>
<dbReference type="EC" id="2.4.1.227" evidence="2"/>
<dbReference type="Proteomes" id="UP000701702">
    <property type="component" value="Unassembled WGS sequence"/>
</dbReference>
<dbReference type="InterPro" id="IPR002213">
    <property type="entry name" value="UDP_glucos_trans"/>
</dbReference>